<comment type="caution">
    <text evidence="5">The sequence shown here is derived from an EMBL/GenBank/DDBJ whole genome shotgun (WGS) entry which is preliminary data.</text>
</comment>
<keyword evidence="3" id="KW-0812">Transmembrane</keyword>
<keyword evidence="4" id="KW-0732">Signal</keyword>
<dbReference type="Proteomes" id="UP000649617">
    <property type="component" value="Unassembled WGS sequence"/>
</dbReference>
<feature type="signal peptide" evidence="4">
    <location>
        <begin position="1"/>
        <end position="18"/>
    </location>
</feature>
<dbReference type="InterPro" id="IPR052420">
    <property type="entry name" value="Espin/Espin-like"/>
</dbReference>
<feature type="transmembrane region" description="Helical" evidence="3">
    <location>
        <begin position="421"/>
        <end position="439"/>
    </location>
</feature>
<accession>A0A812X6A6</accession>
<dbReference type="SUPFAM" id="SSF48403">
    <property type="entry name" value="Ankyrin repeat"/>
    <property type="match status" value="1"/>
</dbReference>
<keyword evidence="3" id="KW-1133">Transmembrane helix</keyword>
<sequence>MSLWAVLCLCGLATWAATDEELLSAVRDKDAEAVRRLLSRSSFEISQMWFVNADGSNSTMLHEALQTGHSTAGAEVLKLLLAAWPEGVHARDKRGRVPLHAACSFEWVGFGLSDRLEVVQLLLQLWPDGAKVADDLGRLPLHDAVFSGNLEAARLILNQWPAGVEVVDSFGRVPLHIAAGEMVAVDRDELLLYVQFRSIVSGDYLELVQLLVEAWPEGLTVADHRGRTPLYVAVEDGKLQVARWMFRKSTPPAYTREMPCDILMELACNTSEATQPWQEAARDLRCSDPELLLRPALQLWLDVCGGRPSYSNDFGALAERLTDREAKDAITRPPRALQEFLHSLAGDRILTALANWMTWVVPIAAATAALAAVQLERLAAKFMQRQSKGRMQDENVQDEFLQSAKVLVSQSFAKRLWLLKLWRWLEALTAVFWSGFALLVMHWMWWLPLVVVVHVVPAAHLYGIRRLLQSPALAIMTKGTVIGLLRTIALSGIAAYVVLAGAVPAGSSSWIRNMVNPLFETWTRSKMAVQWPASKLSDHWLFQWVPYLNLHAGHTVFTWVAIAISGSLGLYLAGLLLANLCSAVRFLRSRIYGVGMRPRHLPANQDKQDAVRDLLAKSKEEFPSNIKPIVVLTWPWRGGLLQQVALLLLDVGLDVNTIFTFLVAQHFWFAAVTTFLVVRSMLKQLSVLPFWHLRQACITFGHVWAIFVFSLFFGQAIQESGQRGLVRKDLFDFLEVEEKRSEAFFCGCITAYSVCYSVQTADQLLVQFGSIFLSTWLFAGYAVQVCDLYFDMKEDSSSLHEADLKLPSPAPQGPLADEMFQKDEVEETWVSVVASDTKESVATDVAKDDKVLSFPSEQIKRDPVGGKAEASKGAYAPAAVPFFALFKKA</sequence>
<keyword evidence="6" id="KW-1185">Reference proteome</keyword>
<dbReference type="InterPro" id="IPR002110">
    <property type="entry name" value="Ankyrin_rpt"/>
</dbReference>
<feature type="chain" id="PRO_5032522203" evidence="4">
    <location>
        <begin position="19"/>
        <end position="889"/>
    </location>
</feature>
<dbReference type="PANTHER" id="PTHR24153:SF8">
    <property type="entry name" value="FORKED, ISOFORM F"/>
    <property type="match status" value="1"/>
</dbReference>
<dbReference type="PANTHER" id="PTHR24153">
    <property type="entry name" value="ESPIN"/>
    <property type="match status" value="1"/>
</dbReference>
<dbReference type="GO" id="GO:0051017">
    <property type="term" value="P:actin filament bundle assembly"/>
    <property type="evidence" value="ECO:0007669"/>
    <property type="project" value="TreeGrafter"/>
</dbReference>
<keyword evidence="3" id="KW-0472">Membrane</keyword>
<feature type="transmembrane region" description="Helical" evidence="3">
    <location>
        <begin position="764"/>
        <end position="783"/>
    </location>
</feature>
<keyword evidence="2" id="KW-0040">ANK repeat</keyword>
<evidence type="ECO:0000313" key="6">
    <source>
        <dbReference type="Proteomes" id="UP000649617"/>
    </source>
</evidence>
<organism evidence="5 6">
    <name type="scientific">Symbiodinium pilosum</name>
    <name type="common">Dinoflagellate</name>
    <dbReference type="NCBI Taxonomy" id="2952"/>
    <lineage>
        <taxon>Eukaryota</taxon>
        <taxon>Sar</taxon>
        <taxon>Alveolata</taxon>
        <taxon>Dinophyceae</taxon>
        <taxon>Suessiales</taxon>
        <taxon>Symbiodiniaceae</taxon>
        <taxon>Symbiodinium</taxon>
    </lineage>
</organism>
<gene>
    <name evidence="5" type="primary">Tnks2</name>
    <name evidence="5" type="ORF">SPIL2461_LOCUS20124</name>
</gene>
<feature type="transmembrane region" description="Helical" evidence="3">
    <location>
        <begin position="556"/>
        <end position="580"/>
    </location>
</feature>
<name>A0A812X6A6_SYMPI</name>
<dbReference type="Gene3D" id="1.25.40.20">
    <property type="entry name" value="Ankyrin repeat-containing domain"/>
    <property type="match status" value="1"/>
</dbReference>
<feature type="transmembrane region" description="Helical" evidence="3">
    <location>
        <begin position="484"/>
        <end position="505"/>
    </location>
</feature>
<dbReference type="AlphaFoldDB" id="A0A812X6A6"/>
<keyword evidence="1" id="KW-0677">Repeat</keyword>
<dbReference type="EMBL" id="CAJNIZ010045094">
    <property type="protein sequence ID" value="CAE7710167.1"/>
    <property type="molecule type" value="Genomic_DNA"/>
</dbReference>
<feature type="transmembrane region" description="Helical" evidence="3">
    <location>
        <begin position="356"/>
        <end position="375"/>
    </location>
</feature>
<protein>
    <submittedName>
        <fullName evidence="5">Tnks2 protein</fullName>
    </submittedName>
</protein>
<reference evidence="5" key="1">
    <citation type="submission" date="2021-02" db="EMBL/GenBank/DDBJ databases">
        <authorList>
            <person name="Dougan E. K."/>
            <person name="Rhodes N."/>
            <person name="Thang M."/>
            <person name="Chan C."/>
        </authorList>
    </citation>
    <scope>NUCLEOTIDE SEQUENCE</scope>
</reference>
<evidence type="ECO:0000256" key="1">
    <source>
        <dbReference type="ARBA" id="ARBA00022737"/>
    </source>
</evidence>
<feature type="transmembrane region" description="Helical" evidence="3">
    <location>
        <begin position="655"/>
        <end position="678"/>
    </location>
</feature>
<feature type="transmembrane region" description="Helical" evidence="3">
    <location>
        <begin position="698"/>
        <end position="717"/>
    </location>
</feature>
<evidence type="ECO:0000256" key="3">
    <source>
        <dbReference type="SAM" id="Phobius"/>
    </source>
</evidence>
<evidence type="ECO:0000256" key="2">
    <source>
        <dbReference type="ARBA" id="ARBA00023043"/>
    </source>
</evidence>
<dbReference type="GO" id="GO:0051015">
    <property type="term" value="F:actin filament binding"/>
    <property type="evidence" value="ECO:0007669"/>
    <property type="project" value="TreeGrafter"/>
</dbReference>
<evidence type="ECO:0000313" key="5">
    <source>
        <dbReference type="EMBL" id="CAE7710167.1"/>
    </source>
</evidence>
<proteinExistence type="predicted"/>
<evidence type="ECO:0000256" key="4">
    <source>
        <dbReference type="SAM" id="SignalP"/>
    </source>
</evidence>
<dbReference type="SMART" id="SM00248">
    <property type="entry name" value="ANK"/>
    <property type="match status" value="3"/>
</dbReference>
<dbReference type="InterPro" id="IPR036770">
    <property type="entry name" value="Ankyrin_rpt-contain_sf"/>
</dbReference>
<dbReference type="GO" id="GO:0005737">
    <property type="term" value="C:cytoplasm"/>
    <property type="evidence" value="ECO:0007669"/>
    <property type="project" value="TreeGrafter"/>
</dbReference>
<feature type="transmembrane region" description="Helical" evidence="3">
    <location>
        <begin position="445"/>
        <end position="464"/>
    </location>
</feature>
<dbReference type="OrthoDB" id="448482at2759"/>